<reference evidence="1" key="5">
    <citation type="journal article" date="2021" name="G3 (Bethesda)">
        <title>Aegilops tauschii genome assembly Aet v5.0 features greater sequence contiguity and improved annotation.</title>
        <authorList>
            <person name="Wang L."/>
            <person name="Zhu T."/>
            <person name="Rodriguez J.C."/>
            <person name="Deal K.R."/>
            <person name="Dubcovsky J."/>
            <person name="McGuire P.E."/>
            <person name="Lux T."/>
            <person name="Spannagl M."/>
            <person name="Mayer K.F.X."/>
            <person name="Baldrich P."/>
            <person name="Meyers B.C."/>
            <person name="Huo N."/>
            <person name="Gu Y.Q."/>
            <person name="Zhou H."/>
            <person name="Devos K.M."/>
            <person name="Bennetzen J.L."/>
            <person name="Unver T."/>
            <person name="Budak H."/>
            <person name="Gulick P.J."/>
            <person name="Galiba G."/>
            <person name="Kalapos B."/>
            <person name="Nelson D.R."/>
            <person name="Li P."/>
            <person name="You F.M."/>
            <person name="Luo M.C."/>
            <person name="Dvorak J."/>
        </authorList>
    </citation>
    <scope>NUCLEOTIDE SEQUENCE [LARGE SCALE GENOMIC DNA]</scope>
    <source>
        <strain evidence="1">cv. AL8/78</strain>
    </source>
</reference>
<sequence>HGPVRACEAAPEDQGQCQGVHVLLLMYVCVADPLLARTTYGLHAFCLGVDGC</sequence>
<dbReference type="EnsemblPlants" id="AET4Gv20041300.1">
    <property type="protein sequence ID" value="AET4Gv20041300.1"/>
    <property type="gene ID" value="AET4Gv20041300"/>
</dbReference>
<dbReference type="AlphaFoldDB" id="A0A453H2Z4"/>
<accession>A0A453H2Z4</accession>
<reference evidence="2" key="1">
    <citation type="journal article" date="2014" name="Science">
        <title>Ancient hybridizations among the ancestral genomes of bread wheat.</title>
        <authorList>
            <consortium name="International Wheat Genome Sequencing Consortium,"/>
            <person name="Marcussen T."/>
            <person name="Sandve S.R."/>
            <person name="Heier L."/>
            <person name="Spannagl M."/>
            <person name="Pfeifer M."/>
            <person name="Jakobsen K.S."/>
            <person name="Wulff B.B."/>
            <person name="Steuernagel B."/>
            <person name="Mayer K.F."/>
            <person name="Olsen O.A."/>
        </authorList>
    </citation>
    <scope>NUCLEOTIDE SEQUENCE [LARGE SCALE GENOMIC DNA]</scope>
    <source>
        <strain evidence="2">cv. AL8/78</strain>
    </source>
</reference>
<reference evidence="1" key="4">
    <citation type="submission" date="2019-03" db="UniProtKB">
        <authorList>
            <consortium name="EnsemblPlants"/>
        </authorList>
    </citation>
    <scope>IDENTIFICATION</scope>
</reference>
<reference evidence="2" key="2">
    <citation type="journal article" date="2017" name="Nat. Plants">
        <title>The Aegilops tauschii genome reveals multiple impacts of transposons.</title>
        <authorList>
            <person name="Zhao G."/>
            <person name="Zou C."/>
            <person name="Li K."/>
            <person name="Wang K."/>
            <person name="Li T."/>
            <person name="Gao L."/>
            <person name="Zhang X."/>
            <person name="Wang H."/>
            <person name="Yang Z."/>
            <person name="Liu X."/>
            <person name="Jiang W."/>
            <person name="Mao L."/>
            <person name="Kong X."/>
            <person name="Jiao Y."/>
            <person name="Jia J."/>
        </authorList>
    </citation>
    <scope>NUCLEOTIDE SEQUENCE [LARGE SCALE GENOMIC DNA]</scope>
    <source>
        <strain evidence="2">cv. AL8/78</strain>
    </source>
</reference>
<evidence type="ECO:0000313" key="2">
    <source>
        <dbReference type="Proteomes" id="UP000015105"/>
    </source>
</evidence>
<evidence type="ECO:0000313" key="1">
    <source>
        <dbReference type="EnsemblPlants" id="AET4Gv20041300.1"/>
    </source>
</evidence>
<dbReference type="Gramene" id="AET4Gv20041300.1">
    <property type="protein sequence ID" value="AET4Gv20041300.1"/>
    <property type="gene ID" value="AET4Gv20041300"/>
</dbReference>
<reference evidence="1" key="3">
    <citation type="journal article" date="2017" name="Nature">
        <title>Genome sequence of the progenitor of the wheat D genome Aegilops tauschii.</title>
        <authorList>
            <person name="Luo M.C."/>
            <person name="Gu Y.Q."/>
            <person name="Puiu D."/>
            <person name="Wang H."/>
            <person name="Twardziok S.O."/>
            <person name="Deal K.R."/>
            <person name="Huo N."/>
            <person name="Zhu T."/>
            <person name="Wang L."/>
            <person name="Wang Y."/>
            <person name="McGuire P.E."/>
            <person name="Liu S."/>
            <person name="Long H."/>
            <person name="Ramasamy R.K."/>
            <person name="Rodriguez J.C."/>
            <person name="Van S.L."/>
            <person name="Yuan L."/>
            <person name="Wang Z."/>
            <person name="Xia Z."/>
            <person name="Xiao L."/>
            <person name="Anderson O.D."/>
            <person name="Ouyang S."/>
            <person name="Liang Y."/>
            <person name="Zimin A.V."/>
            <person name="Pertea G."/>
            <person name="Qi P."/>
            <person name="Bennetzen J.L."/>
            <person name="Dai X."/>
            <person name="Dawson M.W."/>
            <person name="Muller H.G."/>
            <person name="Kugler K."/>
            <person name="Rivarola-Duarte L."/>
            <person name="Spannagl M."/>
            <person name="Mayer K.F.X."/>
            <person name="Lu F.H."/>
            <person name="Bevan M.W."/>
            <person name="Leroy P."/>
            <person name="Li P."/>
            <person name="You F.M."/>
            <person name="Sun Q."/>
            <person name="Liu Z."/>
            <person name="Lyons E."/>
            <person name="Wicker T."/>
            <person name="Salzberg S.L."/>
            <person name="Devos K.M."/>
            <person name="Dvorak J."/>
        </authorList>
    </citation>
    <scope>NUCLEOTIDE SEQUENCE [LARGE SCALE GENOMIC DNA]</scope>
    <source>
        <strain evidence="1">cv. AL8/78</strain>
    </source>
</reference>
<dbReference type="Proteomes" id="UP000015105">
    <property type="component" value="Chromosome 4D"/>
</dbReference>
<proteinExistence type="predicted"/>
<protein>
    <submittedName>
        <fullName evidence="1">Uncharacterized protein</fullName>
    </submittedName>
</protein>
<keyword evidence="2" id="KW-1185">Reference proteome</keyword>
<organism evidence="1 2">
    <name type="scientific">Aegilops tauschii subsp. strangulata</name>
    <name type="common">Goatgrass</name>
    <dbReference type="NCBI Taxonomy" id="200361"/>
    <lineage>
        <taxon>Eukaryota</taxon>
        <taxon>Viridiplantae</taxon>
        <taxon>Streptophyta</taxon>
        <taxon>Embryophyta</taxon>
        <taxon>Tracheophyta</taxon>
        <taxon>Spermatophyta</taxon>
        <taxon>Magnoliopsida</taxon>
        <taxon>Liliopsida</taxon>
        <taxon>Poales</taxon>
        <taxon>Poaceae</taxon>
        <taxon>BOP clade</taxon>
        <taxon>Pooideae</taxon>
        <taxon>Triticodae</taxon>
        <taxon>Triticeae</taxon>
        <taxon>Triticinae</taxon>
        <taxon>Aegilops</taxon>
    </lineage>
</organism>
<name>A0A453H2Z4_AEGTS</name>